<organism evidence="5 6">
    <name type="scientific">Rhizodiscina lignyota</name>
    <dbReference type="NCBI Taxonomy" id="1504668"/>
    <lineage>
        <taxon>Eukaryota</taxon>
        <taxon>Fungi</taxon>
        <taxon>Dikarya</taxon>
        <taxon>Ascomycota</taxon>
        <taxon>Pezizomycotina</taxon>
        <taxon>Dothideomycetes</taxon>
        <taxon>Pleosporomycetidae</taxon>
        <taxon>Aulographales</taxon>
        <taxon>Rhizodiscinaceae</taxon>
        <taxon>Rhizodiscina</taxon>
    </lineage>
</organism>
<evidence type="ECO:0000313" key="5">
    <source>
        <dbReference type="EMBL" id="KAF2097025.1"/>
    </source>
</evidence>
<dbReference type="InterPro" id="IPR007231">
    <property type="entry name" value="Nucleoporin_int_Nup93/Nic96"/>
</dbReference>
<evidence type="ECO:0000256" key="3">
    <source>
        <dbReference type="ARBA" id="ARBA00023242"/>
    </source>
</evidence>
<proteinExistence type="inferred from homology"/>
<dbReference type="AlphaFoldDB" id="A0A9P4I8L3"/>
<gene>
    <name evidence="5" type="ORF">NA57DRAFT_41716</name>
</gene>
<dbReference type="PANTHER" id="PTHR11225:SF4">
    <property type="entry name" value="NUCLEAR PORE COMPLEX PROTEIN NUP93"/>
    <property type="match status" value="1"/>
</dbReference>
<dbReference type="GO" id="GO:0017056">
    <property type="term" value="F:structural constituent of nuclear pore"/>
    <property type="evidence" value="ECO:0007669"/>
    <property type="project" value="InterPro"/>
</dbReference>
<dbReference type="PANTHER" id="PTHR11225">
    <property type="entry name" value="NUCLEAR PORE COMPLEX PROTEIN NUP93 NUCLEOPORIN NUP93 DEAD EYE PROTEIN"/>
    <property type="match status" value="1"/>
</dbReference>
<comment type="subcellular location">
    <subcellularLocation>
        <location evidence="1">Nucleus envelope</location>
    </subcellularLocation>
</comment>
<reference evidence="5" key="1">
    <citation type="journal article" date="2020" name="Stud. Mycol.">
        <title>101 Dothideomycetes genomes: a test case for predicting lifestyles and emergence of pathogens.</title>
        <authorList>
            <person name="Haridas S."/>
            <person name="Albert R."/>
            <person name="Binder M."/>
            <person name="Bloem J."/>
            <person name="Labutti K."/>
            <person name="Salamov A."/>
            <person name="Andreopoulos B."/>
            <person name="Baker S."/>
            <person name="Barry K."/>
            <person name="Bills G."/>
            <person name="Bluhm B."/>
            <person name="Cannon C."/>
            <person name="Castanera R."/>
            <person name="Culley D."/>
            <person name="Daum C."/>
            <person name="Ezra D."/>
            <person name="Gonzalez J."/>
            <person name="Henrissat B."/>
            <person name="Kuo A."/>
            <person name="Liang C."/>
            <person name="Lipzen A."/>
            <person name="Lutzoni F."/>
            <person name="Magnuson J."/>
            <person name="Mondo S."/>
            <person name="Nolan M."/>
            <person name="Ohm R."/>
            <person name="Pangilinan J."/>
            <person name="Park H.-J."/>
            <person name="Ramirez L."/>
            <person name="Alfaro M."/>
            <person name="Sun H."/>
            <person name="Tritt A."/>
            <person name="Yoshinaga Y."/>
            <person name="Zwiers L.-H."/>
            <person name="Turgeon B."/>
            <person name="Goodwin S."/>
            <person name="Spatafora J."/>
            <person name="Crous P."/>
            <person name="Grigoriev I."/>
        </authorList>
    </citation>
    <scope>NUCLEOTIDE SEQUENCE</scope>
    <source>
        <strain evidence="5">CBS 133067</strain>
    </source>
</reference>
<feature type="compositionally biased region" description="Low complexity" evidence="4">
    <location>
        <begin position="126"/>
        <end position="151"/>
    </location>
</feature>
<feature type="compositionally biased region" description="Polar residues" evidence="4">
    <location>
        <begin position="57"/>
        <end position="70"/>
    </location>
</feature>
<evidence type="ECO:0000313" key="6">
    <source>
        <dbReference type="Proteomes" id="UP000799772"/>
    </source>
</evidence>
<dbReference type="GO" id="GO:0005643">
    <property type="term" value="C:nuclear pore"/>
    <property type="evidence" value="ECO:0007669"/>
    <property type="project" value="InterPro"/>
</dbReference>
<feature type="region of interest" description="Disordered" evidence="4">
    <location>
        <begin position="1"/>
        <end position="152"/>
    </location>
</feature>
<comment type="similarity">
    <text evidence="2">Belongs to the nucleoporin interacting component (NIC) family.</text>
</comment>
<dbReference type="GO" id="GO:0006606">
    <property type="term" value="P:protein import into nucleus"/>
    <property type="evidence" value="ECO:0007669"/>
    <property type="project" value="TreeGrafter"/>
</dbReference>
<evidence type="ECO:0000256" key="1">
    <source>
        <dbReference type="ARBA" id="ARBA00004259"/>
    </source>
</evidence>
<feature type="region of interest" description="Disordered" evidence="4">
    <location>
        <begin position="328"/>
        <end position="359"/>
    </location>
</feature>
<feature type="compositionally biased region" description="Low complexity" evidence="4">
    <location>
        <begin position="26"/>
        <end position="56"/>
    </location>
</feature>
<sequence>MSSLFGNLGGNGQKPNLFSGLGGQSTSGATTSGQTGPSLFGTSTGASNATSSGPSTFSGFNTGATSTSFGPSLLPPSQPASTGGGLFGGLNTKATTSTGGPSLFTTSQPTTTSAPSGGLFIVFGAPQKPQQGQQQGHPQQSGHSSQQQPSQLVQEAINDPNASKPVQSAYFDHLLERGKKRNNEKNGTSQLGELPSLQLGLGDIARKVRNLGTGGPSAAQARGTGDTKAHYLLAASGVNTATTLRDLNSFTAQAGASVAPASRPEAVDTDLDNYVASLRNQSTLDLIAEGLEQSKRDFDAFLEESVQLEWDQQRRRIYEHFGLARKDDNLGGSVDGGATGDDRGAFGRSSRRGRGLGKSSLATSMALGASGMTRSVIGAPQAGNGRASMFGESPEKTTPTSTQGGVADRFQRDRQEKLAEEVKNLNAARIRKTTFPVLHRFAEIEKEAGVDNVQPLVDSYKAVIAITGEKSNVARLSEPGVLHERSYRLEYREEGERPNSDEAIRLRKRIINGSRTFLENQFLDQLTTLVTKNPREAQLGGVPSVVDKIRGFVRILEARKELGCEVTKLQHLGNDYVFVILYFLLRCGLLEDAKKYIEEHRVALGRIDRNFKSFVECYSKDPDRRLPPELQQRITTEYLSQTKVVADDNRDPYRVACYKILGRCELSRRSLDNIGGGWEDWLWLQFSLAREQPRAEASAGETFGLEQLREVVRDIGTRHFQVGQSSDIGGYGTYFFLQVLVGLWEGAVNWLYQHDLIAAVHFAISMAYYGLLRIADFSAPQELLTYSTRQLPQLHFGLMIGYYTASFRTARPLHAVDYLTLIALNADLEGEAGKQQAQLCYEALRELVLETREFAALLGDVSSDGKPVKGAIETHKELLKLDDEDEFLRTITLYAAGMAQEAGRVTDAVLLFHLAEQYDSVIQVCNRALSESIAIELGQEPMRLEPLKPASQANAQNGVKQQQGTSVSLSLTSIENPEQLSRAMARIYNSNALDLQRIKPQNRETCEKLVAIAEAKRHVESGQWSDALESIMRVNLLPLTLEPNSFVMLTTNSGQSTALTPGLPQPLAQTVPALLLMTLTALSRWRAELQSSPFTGGNVTKRTNMKALGDAARDLMVFAGLVRYKLPGRVFERLGEVVSEDGGM</sequence>
<dbReference type="Pfam" id="PF04097">
    <property type="entry name" value="Nic96"/>
    <property type="match status" value="1"/>
</dbReference>
<dbReference type="OrthoDB" id="203824at2759"/>
<evidence type="ECO:0000256" key="2">
    <source>
        <dbReference type="ARBA" id="ARBA00010186"/>
    </source>
</evidence>
<keyword evidence="3" id="KW-0539">Nucleus</keyword>
<feature type="compositionally biased region" description="Low complexity" evidence="4">
    <location>
        <begin position="101"/>
        <end position="116"/>
    </location>
</feature>
<accession>A0A9P4I8L3</accession>
<feature type="region of interest" description="Disordered" evidence="4">
    <location>
        <begin position="389"/>
        <end position="408"/>
    </location>
</feature>
<dbReference type="EMBL" id="ML978128">
    <property type="protein sequence ID" value="KAF2097025.1"/>
    <property type="molecule type" value="Genomic_DNA"/>
</dbReference>
<evidence type="ECO:0000256" key="4">
    <source>
        <dbReference type="SAM" id="MobiDB-lite"/>
    </source>
</evidence>
<name>A0A9P4I8L3_9PEZI</name>
<dbReference type="GO" id="GO:0016973">
    <property type="term" value="P:poly(A)+ mRNA export from nucleus"/>
    <property type="evidence" value="ECO:0007669"/>
    <property type="project" value="TreeGrafter"/>
</dbReference>
<keyword evidence="6" id="KW-1185">Reference proteome</keyword>
<protein>
    <submittedName>
        <fullName evidence="5">NIC-domain-containing protein</fullName>
    </submittedName>
</protein>
<comment type="caution">
    <text evidence="5">The sequence shown here is derived from an EMBL/GenBank/DDBJ whole genome shotgun (WGS) entry which is preliminary data.</text>
</comment>
<dbReference type="Proteomes" id="UP000799772">
    <property type="component" value="Unassembled WGS sequence"/>
</dbReference>